<organism evidence="1">
    <name type="scientific">Lygus hesperus</name>
    <name type="common">Western plant bug</name>
    <dbReference type="NCBI Taxonomy" id="30085"/>
    <lineage>
        <taxon>Eukaryota</taxon>
        <taxon>Metazoa</taxon>
        <taxon>Ecdysozoa</taxon>
        <taxon>Arthropoda</taxon>
        <taxon>Hexapoda</taxon>
        <taxon>Insecta</taxon>
        <taxon>Pterygota</taxon>
        <taxon>Neoptera</taxon>
        <taxon>Paraneoptera</taxon>
        <taxon>Hemiptera</taxon>
        <taxon>Heteroptera</taxon>
        <taxon>Panheteroptera</taxon>
        <taxon>Cimicomorpha</taxon>
        <taxon>Miridae</taxon>
        <taxon>Mirini</taxon>
        <taxon>Lygus</taxon>
    </lineage>
</organism>
<dbReference type="EMBL" id="GDHC01010124">
    <property type="protein sequence ID" value="JAQ08505.1"/>
    <property type="molecule type" value="Transcribed_RNA"/>
</dbReference>
<gene>
    <name evidence="1" type="primary">ATP5SL</name>
    <name evidence="1" type="ORF">CM83_49922</name>
    <name evidence="3" type="ORF">g.51875</name>
</gene>
<protein>
    <submittedName>
        <fullName evidence="1">ATP synthase subunit s-like protein</fullName>
    </submittedName>
</protein>
<reference evidence="1" key="1">
    <citation type="journal article" date="2014" name="PLoS ONE">
        <title>Transcriptome-Based Identification of ABC Transporters in the Western Tarnished Plant Bug Lygus hesperus.</title>
        <authorList>
            <person name="Hull J.J."/>
            <person name="Chaney K."/>
            <person name="Geib S.M."/>
            <person name="Fabrick J.A."/>
            <person name="Brent C.S."/>
            <person name="Walsh D."/>
            <person name="Lavine L.C."/>
        </authorList>
    </citation>
    <scope>NUCLEOTIDE SEQUENCE</scope>
</reference>
<accession>A0A0A9WJY5</accession>
<dbReference type="EMBL" id="GBHO01035520">
    <property type="protein sequence ID" value="JAG08084.1"/>
    <property type="molecule type" value="Transcribed_RNA"/>
</dbReference>
<dbReference type="InterPro" id="IPR032675">
    <property type="entry name" value="LRR_dom_sf"/>
</dbReference>
<evidence type="ECO:0000313" key="1">
    <source>
        <dbReference type="EMBL" id="JAG08084.1"/>
    </source>
</evidence>
<reference evidence="3" key="4">
    <citation type="journal article" date="2016" name="Gigascience">
        <title>De novo construction of an expanded transcriptome assembly for the western tarnished plant bug, Lygus hesperus.</title>
        <authorList>
            <person name="Tassone E.E."/>
            <person name="Geib S.M."/>
            <person name="Hall B."/>
            <person name="Fabrick J.A."/>
            <person name="Brent C.S."/>
            <person name="Hull J.J."/>
        </authorList>
    </citation>
    <scope>NUCLEOTIDE SEQUENCE</scope>
</reference>
<name>A0A0A9WJY5_LYGHE</name>
<sequence length="282" mass="32809">MIGRPLLRQQTYRWTLNCLFSSERDMNPHAPNRDYFGREREASAFEKAEEASAPWWLRAFATKTRRRMDLYRFHPKYFTISKFKAWLAKHERNMDIMGQAYVPERHKVLGSDLATAHFIVYRGGKVKFAGRDDWIVLDEKTKLCEELPVRFTRGWYVEALDVSGTGLRYEGLVNLVSLKKLKWLSLKDCEHVDNWFLDRLSGEVGETVEYLDLSGCTQLTEEILSCMYRFKNLKELDLTGIPTTSSFELGCLLLEDAIPGLKIKGVEYRSLPMESEQKSLNI</sequence>
<evidence type="ECO:0000313" key="3">
    <source>
        <dbReference type="EMBL" id="JAQ08505.1"/>
    </source>
</evidence>
<dbReference type="EMBL" id="GBRD01013701">
    <property type="protein sequence ID" value="JAG52125.1"/>
    <property type="molecule type" value="Transcribed_RNA"/>
</dbReference>
<reference evidence="2" key="3">
    <citation type="submission" date="2014-09" db="EMBL/GenBank/DDBJ databases">
        <authorList>
            <person name="Magalhaes I.L.F."/>
            <person name="Oliveira U."/>
            <person name="Santos F.R."/>
            <person name="Vidigal T.H.D.A."/>
            <person name="Brescovit A.D."/>
            <person name="Santos A.J."/>
        </authorList>
    </citation>
    <scope>NUCLEOTIDE SEQUENCE</scope>
</reference>
<proteinExistence type="predicted"/>
<dbReference type="Gene3D" id="3.80.10.10">
    <property type="entry name" value="Ribonuclease Inhibitor"/>
    <property type="match status" value="1"/>
</dbReference>
<evidence type="ECO:0000313" key="2">
    <source>
        <dbReference type="EMBL" id="JAG52125.1"/>
    </source>
</evidence>
<reference evidence="1" key="2">
    <citation type="submission" date="2014-07" db="EMBL/GenBank/DDBJ databases">
        <authorList>
            <person name="Hull J."/>
        </authorList>
    </citation>
    <scope>NUCLEOTIDE SEQUENCE</scope>
</reference>
<dbReference type="AlphaFoldDB" id="A0A0A9WJY5"/>
<dbReference type="SUPFAM" id="SSF52047">
    <property type="entry name" value="RNI-like"/>
    <property type="match status" value="1"/>
</dbReference>